<evidence type="ECO:0000313" key="7">
    <source>
        <dbReference type="Proteomes" id="UP000053144"/>
    </source>
</evidence>
<keyword evidence="2" id="KW-0805">Transcription regulation</keyword>
<feature type="short sequence motif" description="VHIID" evidence="5">
    <location>
        <begin position="84"/>
        <end position="88"/>
    </location>
</feature>
<comment type="similarity">
    <text evidence="5">Belongs to the GRAS family.</text>
</comment>
<comment type="subcellular location">
    <subcellularLocation>
        <location evidence="1">Nucleus</location>
    </subcellularLocation>
</comment>
<dbReference type="PANTHER" id="PTHR31636">
    <property type="entry name" value="OSJNBA0084A10.13 PROTEIN-RELATED"/>
    <property type="match status" value="1"/>
</dbReference>
<organism evidence="6 7">
    <name type="scientific">Phaseolus angularis</name>
    <name type="common">Azuki bean</name>
    <name type="synonym">Vigna angularis</name>
    <dbReference type="NCBI Taxonomy" id="3914"/>
    <lineage>
        <taxon>Eukaryota</taxon>
        <taxon>Viridiplantae</taxon>
        <taxon>Streptophyta</taxon>
        <taxon>Embryophyta</taxon>
        <taxon>Tracheophyta</taxon>
        <taxon>Spermatophyta</taxon>
        <taxon>Magnoliopsida</taxon>
        <taxon>eudicotyledons</taxon>
        <taxon>Gunneridae</taxon>
        <taxon>Pentapetalae</taxon>
        <taxon>rosids</taxon>
        <taxon>fabids</taxon>
        <taxon>Fabales</taxon>
        <taxon>Fabaceae</taxon>
        <taxon>Papilionoideae</taxon>
        <taxon>50 kb inversion clade</taxon>
        <taxon>NPAAA clade</taxon>
        <taxon>indigoferoid/millettioid clade</taxon>
        <taxon>Phaseoleae</taxon>
        <taxon>Vigna</taxon>
    </lineage>
</organism>
<dbReference type="EMBL" id="CM003371">
    <property type="protein sequence ID" value="KOM30555.1"/>
    <property type="molecule type" value="Genomic_DNA"/>
</dbReference>
<keyword evidence="4" id="KW-0539">Nucleus</keyword>
<protein>
    <submittedName>
        <fullName evidence="6">Uncharacterized protein</fullName>
    </submittedName>
</protein>
<sequence>MLNELSSPYDDTDQKLAAYFLQALFSCVTDARDRTSASTSEKTCSFESTRKTVLKFQEVGPWTTFGHAVSNDAILEALEGNPKLHILDISNTYCTQWPTLPEALATRTDETPHLRLTTVVTERTDNSV</sequence>
<dbReference type="Gramene" id="KOM30555">
    <property type="protein sequence ID" value="KOM30555"/>
    <property type="gene ID" value="LR48_Vigan01g010900"/>
</dbReference>
<reference evidence="7" key="1">
    <citation type="journal article" date="2015" name="Proc. Natl. Acad. Sci. U.S.A.">
        <title>Genome sequencing of adzuki bean (Vigna angularis) provides insight into high starch and low fat accumulation and domestication.</title>
        <authorList>
            <person name="Yang K."/>
            <person name="Tian Z."/>
            <person name="Chen C."/>
            <person name="Luo L."/>
            <person name="Zhao B."/>
            <person name="Wang Z."/>
            <person name="Yu L."/>
            <person name="Li Y."/>
            <person name="Sun Y."/>
            <person name="Li W."/>
            <person name="Chen Y."/>
            <person name="Li Y."/>
            <person name="Zhang Y."/>
            <person name="Ai D."/>
            <person name="Zhao J."/>
            <person name="Shang C."/>
            <person name="Ma Y."/>
            <person name="Wu B."/>
            <person name="Wang M."/>
            <person name="Gao L."/>
            <person name="Sun D."/>
            <person name="Zhang P."/>
            <person name="Guo F."/>
            <person name="Wang W."/>
            <person name="Li Y."/>
            <person name="Wang J."/>
            <person name="Varshney R.K."/>
            <person name="Wang J."/>
            <person name="Ling H.Q."/>
            <person name="Wan P."/>
        </authorList>
    </citation>
    <scope>NUCLEOTIDE SEQUENCE</scope>
    <source>
        <strain evidence="7">cv. Jingnong 6</strain>
    </source>
</reference>
<dbReference type="Proteomes" id="UP000053144">
    <property type="component" value="Chromosome 1"/>
</dbReference>
<evidence type="ECO:0000256" key="4">
    <source>
        <dbReference type="ARBA" id="ARBA00023242"/>
    </source>
</evidence>
<evidence type="ECO:0000256" key="2">
    <source>
        <dbReference type="ARBA" id="ARBA00023015"/>
    </source>
</evidence>
<keyword evidence="3" id="KW-0804">Transcription</keyword>
<dbReference type="GO" id="GO:0005634">
    <property type="term" value="C:nucleus"/>
    <property type="evidence" value="ECO:0007669"/>
    <property type="project" value="UniProtKB-SubCell"/>
</dbReference>
<evidence type="ECO:0000313" key="6">
    <source>
        <dbReference type="EMBL" id="KOM30555.1"/>
    </source>
</evidence>
<evidence type="ECO:0000256" key="3">
    <source>
        <dbReference type="ARBA" id="ARBA00023163"/>
    </source>
</evidence>
<dbReference type="InterPro" id="IPR005202">
    <property type="entry name" value="TF_GRAS"/>
</dbReference>
<feature type="region of interest" description="VHIID" evidence="5">
    <location>
        <begin position="53"/>
        <end position="118"/>
    </location>
</feature>
<dbReference type="PROSITE" id="PS50985">
    <property type="entry name" value="GRAS"/>
    <property type="match status" value="1"/>
</dbReference>
<proteinExistence type="inferred from homology"/>
<evidence type="ECO:0000256" key="1">
    <source>
        <dbReference type="ARBA" id="ARBA00004123"/>
    </source>
</evidence>
<comment type="caution">
    <text evidence="5">Lacks conserved residue(s) required for the propagation of feature annotation.</text>
</comment>
<dbReference type="STRING" id="3914.A0A0L9TJ24"/>
<evidence type="ECO:0000256" key="5">
    <source>
        <dbReference type="PROSITE-ProRule" id="PRU01191"/>
    </source>
</evidence>
<name>A0A0L9TJ24_PHAAN</name>
<dbReference type="AlphaFoldDB" id="A0A0L9TJ24"/>
<accession>A0A0L9TJ24</accession>
<gene>
    <name evidence="6" type="ORF">LR48_Vigan01g010900</name>
</gene>
<dbReference type="Pfam" id="PF03514">
    <property type="entry name" value="GRAS"/>
    <property type="match status" value="1"/>
</dbReference>